<dbReference type="AlphaFoldDB" id="A0A8H6ZD29"/>
<dbReference type="Pfam" id="PF17667">
    <property type="entry name" value="Pkinase_fungal"/>
    <property type="match status" value="1"/>
</dbReference>
<dbReference type="EMBL" id="JACAZH010000002">
    <property type="protein sequence ID" value="KAF7375254.1"/>
    <property type="molecule type" value="Genomic_DNA"/>
</dbReference>
<evidence type="ECO:0000259" key="2">
    <source>
        <dbReference type="PROSITE" id="PS50011"/>
    </source>
</evidence>
<dbReference type="InterPro" id="IPR000719">
    <property type="entry name" value="Prot_kinase_dom"/>
</dbReference>
<dbReference type="SUPFAM" id="SSF56112">
    <property type="entry name" value="Protein kinase-like (PK-like)"/>
    <property type="match status" value="1"/>
</dbReference>
<dbReference type="Gene3D" id="1.10.510.10">
    <property type="entry name" value="Transferase(Phosphotransferase) domain 1"/>
    <property type="match status" value="1"/>
</dbReference>
<dbReference type="InterPro" id="IPR011009">
    <property type="entry name" value="Kinase-like_dom_sf"/>
</dbReference>
<feature type="compositionally biased region" description="Basic and acidic residues" evidence="1">
    <location>
        <begin position="58"/>
        <end position="67"/>
    </location>
</feature>
<dbReference type="InterPro" id="IPR008266">
    <property type="entry name" value="Tyr_kinase_AS"/>
</dbReference>
<feature type="domain" description="Protein kinase" evidence="2">
    <location>
        <begin position="299"/>
        <end position="658"/>
    </location>
</feature>
<dbReference type="PANTHER" id="PTHR38248">
    <property type="entry name" value="FUNK1 6"/>
    <property type="match status" value="1"/>
</dbReference>
<dbReference type="Proteomes" id="UP000623467">
    <property type="component" value="Unassembled WGS sequence"/>
</dbReference>
<evidence type="ECO:0000313" key="3">
    <source>
        <dbReference type="EMBL" id="KAF7375254.1"/>
    </source>
</evidence>
<feature type="compositionally biased region" description="Polar residues" evidence="1">
    <location>
        <begin position="712"/>
        <end position="728"/>
    </location>
</feature>
<feature type="region of interest" description="Disordered" evidence="1">
    <location>
        <begin position="684"/>
        <end position="779"/>
    </location>
</feature>
<dbReference type="OrthoDB" id="5584477at2759"/>
<gene>
    <name evidence="3" type="ORF">MSAN_00412100</name>
</gene>
<dbReference type="GO" id="GO:0005524">
    <property type="term" value="F:ATP binding"/>
    <property type="evidence" value="ECO:0007669"/>
    <property type="project" value="InterPro"/>
</dbReference>
<dbReference type="InterPro" id="IPR040976">
    <property type="entry name" value="Pkinase_fungal"/>
</dbReference>
<evidence type="ECO:0000313" key="4">
    <source>
        <dbReference type="Proteomes" id="UP000623467"/>
    </source>
</evidence>
<dbReference type="PANTHER" id="PTHR38248:SF2">
    <property type="entry name" value="FUNK1 11"/>
    <property type="match status" value="1"/>
</dbReference>
<sequence length="779" mass="87554">MSSTTSVEGPDLLLDSLPSLGPALLTNRTSVEPSIPQPSGVQTPPRKASSPSVASATPHRESSHDSENAYHLIEDIQRAIGIELTGVWVEEPNSLPFQAQLKAAVKEEYPDLDGKIGAWLQTYQGYDSATQRWNAIPADPPQESALYDPIVTIMSDILKHFQQTRKKKDGHVTKRREVRNAHRSYKLHNSADAAKGPLKSEPDISIFGTGPSACKDKHIHTKASYSQVASPWEVKAKWQFLQEQKEQVAVYARKVFIQQPNRRFVYVPLMTGEELRVIRFDRAGGYYFQWIDYHTEADLFVRLVLLLSSFNEALLGFDTSIFWRNGRRHLKITPPEIYDKESKSWRSNTAELLFELEDEPLFSRRTIRSRGTVCWSAKYNGQPYIVKDYWCAEGRDAESDFLKQLAGVSGVAQIFTFEKDRELIKTQRGFEDKEVMKPDEEGHKPVPGRSLMRVVLPRYGATLEQAESANQLLCAICDIRIATADKGILHRDISLNNLLLSPYEDSRGVIIDWDLAKKMDDLIDGKSTKDDSRTGTRLYQSIKVLKGTLRHHDNMDDLESIFYVLYIVLCGYDTSGQRLGGNLGPISDWEETLSKPLPLSAAKTGFLFPGVNPLTVKRYAGPETLVLENLLKKLMQFFQSRVSSIIEALDGDDPTPFPEYSPEQAQKEYKDFLDLICGAIEKIPEPIASTPTKRSRDYTEDGELMPPRKRPTPSNSPRPDTLSTTKFSRPSRLNVGPPANGYKDKDCSGSEDSEGESPDSPSPASSNQDAQEWTPRGGY</sequence>
<reference evidence="3" key="1">
    <citation type="submission" date="2020-05" db="EMBL/GenBank/DDBJ databases">
        <title>Mycena genomes resolve the evolution of fungal bioluminescence.</title>
        <authorList>
            <person name="Tsai I.J."/>
        </authorList>
    </citation>
    <scope>NUCLEOTIDE SEQUENCE</scope>
    <source>
        <strain evidence="3">160909Yilan</strain>
    </source>
</reference>
<organism evidence="3 4">
    <name type="scientific">Mycena sanguinolenta</name>
    <dbReference type="NCBI Taxonomy" id="230812"/>
    <lineage>
        <taxon>Eukaryota</taxon>
        <taxon>Fungi</taxon>
        <taxon>Dikarya</taxon>
        <taxon>Basidiomycota</taxon>
        <taxon>Agaricomycotina</taxon>
        <taxon>Agaricomycetes</taxon>
        <taxon>Agaricomycetidae</taxon>
        <taxon>Agaricales</taxon>
        <taxon>Marasmiineae</taxon>
        <taxon>Mycenaceae</taxon>
        <taxon>Mycena</taxon>
    </lineage>
</organism>
<dbReference type="PROSITE" id="PS00109">
    <property type="entry name" value="PROTEIN_KINASE_TYR"/>
    <property type="match status" value="1"/>
</dbReference>
<feature type="compositionally biased region" description="Polar residues" evidence="1">
    <location>
        <begin position="26"/>
        <end position="42"/>
    </location>
</feature>
<protein>
    <recommendedName>
        <fullName evidence="2">Protein kinase domain-containing protein</fullName>
    </recommendedName>
</protein>
<keyword evidence="4" id="KW-1185">Reference proteome</keyword>
<dbReference type="PROSITE" id="PS50011">
    <property type="entry name" value="PROTEIN_KINASE_DOM"/>
    <property type="match status" value="1"/>
</dbReference>
<accession>A0A8H6ZD29</accession>
<name>A0A8H6ZD29_9AGAR</name>
<evidence type="ECO:0000256" key="1">
    <source>
        <dbReference type="SAM" id="MobiDB-lite"/>
    </source>
</evidence>
<dbReference type="GO" id="GO:0004672">
    <property type="term" value="F:protein kinase activity"/>
    <property type="evidence" value="ECO:0007669"/>
    <property type="project" value="InterPro"/>
</dbReference>
<comment type="caution">
    <text evidence="3">The sequence shown here is derived from an EMBL/GenBank/DDBJ whole genome shotgun (WGS) entry which is preliminary data.</text>
</comment>
<feature type="region of interest" description="Disordered" evidence="1">
    <location>
        <begin position="23"/>
        <end position="67"/>
    </location>
</feature>
<proteinExistence type="predicted"/>